<dbReference type="InterPro" id="IPR036614">
    <property type="entry name" value="RusA-like_sf"/>
</dbReference>
<dbReference type="Pfam" id="PF05866">
    <property type="entry name" value="RusA"/>
    <property type="match status" value="1"/>
</dbReference>
<reference evidence="1 2" key="1">
    <citation type="journal article" date="2023" name="PLoS ONE">
        <title>Genome-based metabolic and phylogenomic analysis of three Terrisporobacter species.</title>
        <authorList>
            <person name="Boer T."/>
            <person name="Bengelsdorf F.R."/>
            <person name="Bomeke M."/>
            <person name="Daniel R."/>
            <person name="Poehlein A."/>
        </authorList>
    </citation>
    <scope>NUCLEOTIDE SEQUENCE [LARGE SCALE GENOMIC DNA]</scope>
    <source>
        <strain evidence="1 2">DSM 1288</strain>
    </source>
</reference>
<organism evidence="1 2">
    <name type="scientific">Terrisporobacter glycolicus ATCC 14880 = DSM 1288</name>
    <dbReference type="NCBI Taxonomy" id="1121315"/>
    <lineage>
        <taxon>Bacteria</taxon>
        <taxon>Bacillati</taxon>
        <taxon>Bacillota</taxon>
        <taxon>Clostridia</taxon>
        <taxon>Peptostreptococcales</taxon>
        <taxon>Peptostreptococcaceae</taxon>
        <taxon>Terrisporobacter</taxon>
    </lineage>
</organism>
<name>A0ABZ2EWM6_9FIRM</name>
<sequence>MKVKFTILTKPLPKERPRLGKNGKTYTPSSTKVFEQICRLAYGNRYYFNGYIKVKIVFKLKVPKNYSQKKRVQALEGKIRPTKADIDNYIKSVLDGLNKKAWTDDRYIAKIEAEKIFAEKDCIEVEIESIGD</sequence>
<dbReference type="RefSeq" id="WP_018592594.1">
    <property type="nucleotide sequence ID" value="NZ_CP117523.1"/>
</dbReference>
<dbReference type="InterPro" id="IPR008822">
    <property type="entry name" value="Endonuclease_RusA-like"/>
</dbReference>
<evidence type="ECO:0000313" key="1">
    <source>
        <dbReference type="EMBL" id="WWD84150.1"/>
    </source>
</evidence>
<accession>A0ABZ2EWM6</accession>
<dbReference type="SUPFAM" id="SSF103084">
    <property type="entry name" value="Holliday junction resolvase RusA"/>
    <property type="match status" value="1"/>
</dbReference>
<proteinExistence type="predicted"/>
<dbReference type="EMBL" id="CP117523">
    <property type="protein sequence ID" value="WWD84150.1"/>
    <property type="molecule type" value="Genomic_DNA"/>
</dbReference>
<keyword evidence="2" id="KW-1185">Reference proteome</keyword>
<dbReference type="Proteomes" id="UP001348492">
    <property type="component" value="Chromosome"/>
</dbReference>
<evidence type="ECO:0000313" key="2">
    <source>
        <dbReference type="Proteomes" id="UP001348492"/>
    </source>
</evidence>
<gene>
    <name evidence="1" type="ORF">TEGL_25730</name>
</gene>
<dbReference type="Gene3D" id="3.30.1330.70">
    <property type="entry name" value="Holliday junction resolvase RusA"/>
    <property type="match status" value="1"/>
</dbReference>
<protein>
    <submittedName>
        <fullName evidence="1">Uncharacterized protein</fullName>
    </submittedName>
</protein>